<name>A0A5J5EXA2_9PEZI</name>
<comment type="caution">
    <text evidence="2">The sequence shown here is derived from an EMBL/GenBank/DDBJ whole genome shotgun (WGS) entry which is preliminary data.</text>
</comment>
<keyword evidence="1" id="KW-0732">Signal</keyword>
<dbReference type="EMBL" id="VXIS01000090">
    <property type="protein sequence ID" value="KAA8906278.1"/>
    <property type="molecule type" value="Genomic_DNA"/>
</dbReference>
<dbReference type="PANTHER" id="PTHR37475:SF1">
    <property type="entry name" value="ZYGOTE-SPECIFIC PROTEIN"/>
    <property type="match status" value="1"/>
</dbReference>
<dbReference type="PROSITE" id="PS51257">
    <property type="entry name" value="PROKAR_LIPOPROTEIN"/>
    <property type="match status" value="1"/>
</dbReference>
<dbReference type="PANTHER" id="PTHR37475">
    <property type="entry name" value="ZYGOTE-SPECIFIC CLASS V COPY B GENE PROTEIN"/>
    <property type="match status" value="1"/>
</dbReference>
<sequence>MKPITLLLALPATVTAGPLAYAACQGGCAAVVMACYGAAGYTWGATLGVAAPATVLACNAAYATCQATCATICLFAPTP</sequence>
<protein>
    <recommendedName>
        <fullName evidence="4">Zygote-specific protein</fullName>
    </recommendedName>
</protein>
<reference evidence="2 3" key="1">
    <citation type="submission" date="2019-09" db="EMBL/GenBank/DDBJ databases">
        <title>Draft genome of the ectomycorrhizal ascomycete Sphaerosporella brunnea.</title>
        <authorList>
            <consortium name="DOE Joint Genome Institute"/>
            <person name="Benucci G.M."/>
            <person name="Marozzi G."/>
            <person name="Antonielli L."/>
            <person name="Sanchez S."/>
            <person name="Marco P."/>
            <person name="Wang X."/>
            <person name="Falini L.B."/>
            <person name="Barry K."/>
            <person name="Haridas S."/>
            <person name="Lipzen A."/>
            <person name="Labutti K."/>
            <person name="Grigoriev I.V."/>
            <person name="Murat C."/>
            <person name="Martin F."/>
            <person name="Albertini E."/>
            <person name="Donnini D."/>
            <person name="Bonito G."/>
        </authorList>
    </citation>
    <scope>NUCLEOTIDE SEQUENCE [LARGE SCALE GENOMIC DNA]</scope>
    <source>
        <strain evidence="2 3">Sb_GMNB300</strain>
    </source>
</reference>
<keyword evidence="3" id="KW-1185">Reference proteome</keyword>
<accession>A0A5J5EXA2</accession>
<evidence type="ECO:0000313" key="2">
    <source>
        <dbReference type="EMBL" id="KAA8906278.1"/>
    </source>
</evidence>
<dbReference type="AlphaFoldDB" id="A0A5J5EXA2"/>
<gene>
    <name evidence="2" type="ORF">FN846DRAFT_907066</name>
</gene>
<dbReference type="InParanoid" id="A0A5J5EXA2"/>
<feature type="chain" id="PRO_5023878472" description="Zygote-specific protein" evidence="1">
    <location>
        <begin position="17"/>
        <end position="79"/>
    </location>
</feature>
<organism evidence="2 3">
    <name type="scientific">Sphaerosporella brunnea</name>
    <dbReference type="NCBI Taxonomy" id="1250544"/>
    <lineage>
        <taxon>Eukaryota</taxon>
        <taxon>Fungi</taxon>
        <taxon>Dikarya</taxon>
        <taxon>Ascomycota</taxon>
        <taxon>Pezizomycotina</taxon>
        <taxon>Pezizomycetes</taxon>
        <taxon>Pezizales</taxon>
        <taxon>Pyronemataceae</taxon>
        <taxon>Sphaerosporella</taxon>
    </lineage>
</organism>
<evidence type="ECO:0000256" key="1">
    <source>
        <dbReference type="SAM" id="SignalP"/>
    </source>
</evidence>
<proteinExistence type="predicted"/>
<feature type="signal peptide" evidence="1">
    <location>
        <begin position="1"/>
        <end position="16"/>
    </location>
</feature>
<dbReference type="OrthoDB" id="10063670at2759"/>
<evidence type="ECO:0008006" key="4">
    <source>
        <dbReference type="Google" id="ProtNLM"/>
    </source>
</evidence>
<evidence type="ECO:0000313" key="3">
    <source>
        <dbReference type="Proteomes" id="UP000326924"/>
    </source>
</evidence>
<dbReference type="Proteomes" id="UP000326924">
    <property type="component" value="Unassembled WGS sequence"/>
</dbReference>